<feature type="compositionally biased region" description="Basic and acidic residues" evidence="3">
    <location>
        <begin position="609"/>
        <end position="621"/>
    </location>
</feature>
<keyword evidence="1 2" id="KW-0238">DNA-binding</keyword>
<feature type="region of interest" description="Disordered" evidence="3">
    <location>
        <begin position="593"/>
        <end position="621"/>
    </location>
</feature>
<feature type="compositionally biased region" description="Basic and acidic residues" evidence="3">
    <location>
        <begin position="25"/>
        <end position="35"/>
    </location>
</feature>
<feature type="region of interest" description="Disordered" evidence="3">
    <location>
        <begin position="477"/>
        <end position="499"/>
    </location>
</feature>
<protein>
    <recommendedName>
        <fullName evidence="4">Fork-head domain-containing protein</fullName>
    </recommendedName>
</protein>
<dbReference type="Proteomes" id="UP000716446">
    <property type="component" value="Unassembled WGS sequence"/>
</dbReference>
<dbReference type="InterPro" id="IPR001766">
    <property type="entry name" value="Fork_head_dom"/>
</dbReference>
<feature type="region of interest" description="Disordered" evidence="3">
    <location>
        <begin position="307"/>
        <end position="369"/>
    </location>
</feature>
<feature type="compositionally biased region" description="Basic and acidic residues" evidence="3">
    <location>
        <begin position="311"/>
        <end position="321"/>
    </location>
</feature>
<dbReference type="GO" id="GO:0043565">
    <property type="term" value="F:sequence-specific DNA binding"/>
    <property type="evidence" value="ECO:0007669"/>
    <property type="project" value="InterPro"/>
</dbReference>
<dbReference type="GO" id="GO:0005634">
    <property type="term" value="C:nucleus"/>
    <property type="evidence" value="ECO:0007669"/>
    <property type="project" value="UniProtKB-SubCell"/>
</dbReference>
<feature type="region of interest" description="Disordered" evidence="3">
    <location>
        <begin position="674"/>
        <end position="718"/>
    </location>
</feature>
<feature type="domain" description="Fork-head" evidence="4">
    <location>
        <begin position="147"/>
        <end position="199"/>
    </location>
</feature>
<keyword evidence="2" id="KW-0539">Nucleus</keyword>
<organism evidence="5 6">
    <name type="scientific">Aureobasidium vineae</name>
    <dbReference type="NCBI Taxonomy" id="2773715"/>
    <lineage>
        <taxon>Eukaryota</taxon>
        <taxon>Fungi</taxon>
        <taxon>Dikarya</taxon>
        <taxon>Ascomycota</taxon>
        <taxon>Pezizomycotina</taxon>
        <taxon>Dothideomycetes</taxon>
        <taxon>Dothideomycetidae</taxon>
        <taxon>Dothideales</taxon>
        <taxon>Saccotheciaceae</taxon>
        <taxon>Aureobasidium</taxon>
    </lineage>
</organism>
<sequence length="869" mass="96574">MQPPAKKRKFDSPATTAHAVGGATDRADVVRKEIPESPQDSPGAAQYGSSPKLIFNQRPRFALLSKEDDEPISDDLFGQTRFTQRPRPASSALDIEEQNVAPSAKSTPRVASRRKRPRSPVSDAQSEAALHKAKNKDRSGRRKNDQLIGMALHQAPGHCLGIEEIYEWIIDNFPDHDLEDLHWRDGIWVTLTVSRDFMRRDGNSKAPWTFRDGASTKYRPRDHSISHALAADASTHDVNKNYGRSKQGRGVETLASNHNLLDDDFKLPEKSLGRTSTKRFSRAASETNSTLPSTIDETIDIIDLTMDEDEPLRPTTKESPRKPPTAPNFISLLGETSEGNSENNQRPGLVGFGEPIWKKTTSPIPTRQSLTPFTDRILENASKETIERFSGTEKWKAANKHINNLLGSSPKAIRSTDAETTESMNPSGLASLDSQPLELVVVPSREDYDYGSNLKEKSLEPGLLDTDVMRVAELPQPAPSDTEISEPPDSTEIIEQPDPIKAIEQPDSTEILEQSNASDHRSKKLGPVPSDHVIPMDLDPPEQFLEPKAADLAVPESAQASNETTNHIEPRPTTCPEETSLEEQLLQKLASQERLPPEALLEGRTPQEPLHEEGLTEEPHAEEQHINTYADSAVQTDLPAASVFAIGTITQIDLEPQAPMQVSHTAVCEIVDSTTQTENPPAPQAAPDARKRLPRVQPTKAQKKTTDPSLQKTSKRPVTRAQFEKCALALLDTYMYKETSLVWPDHLKGPPQENPDPLSFDHEAKMKEIRARPTRKQIFGKVALSRVAGNDALTRLNGIKLGKQRAGEVDIYKGHTDEQMEEQKKLNAQEGYYSTMEELLNLPQQVVPHIYEQQLAFRDYAPVSRCERA</sequence>
<accession>A0A9N8JJY1</accession>
<evidence type="ECO:0000313" key="5">
    <source>
        <dbReference type="EMBL" id="CAD0089251.1"/>
    </source>
</evidence>
<dbReference type="AlphaFoldDB" id="A0A9N8JJY1"/>
<feature type="compositionally biased region" description="Polar residues" evidence="3">
    <location>
        <begin position="558"/>
        <end position="567"/>
    </location>
</feature>
<comment type="caution">
    <text evidence="5">The sequence shown here is derived from an EMBL/GenBank/DDBJ whole genome shotgun (WGS) entry which is preliminary data.</text>
</comment>
<evidence type="ECO:0000259" key="4">
    <source>
        <dbReference type="PROSITE" id="PS50039"/>
    </source>
</evidence>
<feature type="region of interest" description="Disordered" evidence="3">
    <location>
        <begin position="514"/>
        <end position="542"/>
    </location>
</feature>
<dbReference type="InterPro" id="IPR036390">
    <property type="entry name" value="WH_DNA-bd_sf"/>
</dbReference>
<evidence type="ECO:0000256" key="2">
    <source>
        <dbReference type="PROSITE-ProRule" id="PRU00089"/>
    </source>
</evidence>
<evidence type="ECO:0000256" key="1">
    <source>
        <dbReference type="ARBA" id="ARBA00023125"/>
    </source>
</evidence>
<feature type="compositionally biased region" description="Polar residues" evidence="3">
    <location>
        <begin position="337"/>
        <end position="346"/>
    </location>
</feature>
<keyword evidence="6" id="KW-1185">Reference proteome</keyword>
<feature type="compositionally biased region" description="Polar residues" evidence="3">
    <location>
        <begin position="359"/>
        <end position="369"/>
    </location>
</feature>
<dbReference type="Gene3D" id="1.10.10.10">
    <property type="entry name" value="Winged helix-like DNA-binding domain superfamily/Winged helix DNA-binding domain"/>
    <property type="match status" value="1"/>
</dbReference>
<proteinExistence type="predicted"/>
<dbReference type="SMART" id="SM00339">
    <property type="entry name" value="FH"/>
    <property type="match status" value="1"/>
</dbReference>
<dbReference type="GO" id="GO:0003700">
    <property type="term" value="F:DNA-binding transcription factor activity"/>
    <property type="evidence" value="ECO:0007669"/>
    <property type="project" value="InterPro"/>
</dbReference>
<feature type="region of interest" description="Disordered" evidence="3">
    <location>
        <begin position="556"/>
        <end position="581"/>
    </location>
</feature>
<dbReference type="EMBL" id="CAIJEN010000007">
    <property type="protein sequence ID" value="CAD0089251.1"/>
    <property type="molecule type" value="Genomic_DNA"/>
</dbReference>
<reference evidence="5" key="1">
    <citation type="submission" date="2020-06" db="EMBL/GenBank/DDBJ databases">
        <authorList>
            <person name="Onetto C."/>
        </authorList>
    </citation>
    <scope>NUCLEOTIDE SEQUENCE</scope>
</reference>
<gene>
    <name evidence="5" type="ORF">AWRI4619_LOCUS5677</name>
</gene>
<feature type="DNA-binding region" description="Fork-head" evidence="2">
    <location>
        <begin position="147"/>
        <end position="199"/>
    </location>
</feature>
<name>A0A9N8JJY1_9PEZI</name>
<feature type="region of interest" description="Disordered" evidence="3">
    <location>
        <begin position="1"/>
        <end position="142"/>
    </location>
</feature>
<evidence type="ECO:0000313" key="6">
    <source>
        <dbReference type="Proteomes" id="UP000716446"/>
    </source>
</evidence>
<evidence type="ECO:0000256" key="3">
    <source>
        <dbReference type="SAM" id="MobiDB-lite"/>
    </source>
</evidence>
<dbReference type="SUPFAM" id="SSF46785">
    <property type="entry name" value="Winged helix' DNA-binding domain"/>
    <property type="match status" value="1"/>
</dbReference>
<dbReference type="PROSITE" id="PS50039">
    <property type="entry name" value="FORK_HEAD_3"/>
    <property type="match status" value="1"/>
</dbReference>
<comment type="subcellular location">
    <subcellularLocation>
        <location evidence="2">Nucleus</location>
    </subcellularLocation>
</comment>
<dbReference type="InterPro" id="IPR036388">
    <property type="entry name" value="WH-like_DNA-bd_sf"/>
</dbReference>